<feature type="active site" description="Nucleophile" evidence="3">
    <location>
        <position position="11"/>
    </location>
</feature>
<dbReference type="GO" id="GO:0004725">
    <property type="term" value="F:protein tyrosine phosphatase activity"/>
    <property type="evidence" value="ECO:0007669"/>
    <property type="project" value="InterPro"/>
</dbReference>
<evidence type="ECO:0000256" key="3">
    <source>
        <dbReference type="PIRSR" id="PIRSR617867-1"/>
    </source>
</evidence>
<gene>
    <name evidence="5" type="ORF">A2664_03635</name>
</gene>
<comment type="caution">
    <text evidence="5">The sequence shown here is derived from an EMBL/GenBank/DDBJ whole genome shotgun (WGS) entry which is preliminary data.</text>
</comment>
<protein>
    <recommendedName>
        <fullName evidence="4">Phosphotyrosine protein phosphatase I domain-containing protein</fullName>
    </recommendedName>
</protein>
<reference evidence="5 6" key="1">
    <citation type="journal article" date="2016" name="Nat. Commun.">
        <title>Thousands of microbial genomes shed light on interconnected biogeochemical processes in an aquifer system.</title>
        <authorList>
            <person name="Anantharaman K."/>
            <person name="Brown C.T."/>
            <person name="Hug L.A."/>
            <person name="Sharon I."/>
            <person name="Castelle C.J."/>
            <person name="Probst A.J."/>
            <person name="Thomas B.C."/>
            <person name="Singh A."/>
            <person name="Wilkins M.J."/>
            <person name="Karaoz U."/>
            <person name="Brodie E.L."/>
            <person name="Williams K.H."/>
            <person name="Hubbard S.S."/>
            <person name="Banfield J.F."/>
        </authorList>
    </citation>
    <scope>NUCLEOTIDE SEQUENCE [LARGE SCALE GENOMIC DNA]</scope>
</reference>
<feature type="active site" description="Proton donor" evidence="3">
    <location>
        <position position="125"/>
    </location>
</feature>
<dbReference type="InterPro" id="IPR023485">
    <property type="entry name" value="Ptyr_pPase"/>
</dbReference>
<name>A0A1G2M3N8_9BACT</name>
<dbReference type="InterPro" id="IPR017867">
    <property type="entry name" value="Tyr_phospatase_low_mol_wt"/>
</dbReference>
<dbReference type="STRING" id="1802301.A2664_03635"/>
<dbReference type="SUPFAM" id="SSF52788">
    <property type="entry name" value="Phosphotyrosine protein phosphatases I"/>
    <property type="match status" value="1"/>
</dbReference>
<feature type="domain" description="Phosphotyrosine protein phosphatase I" evidence="4">
    <location>
        <begin position="5"/>
        <end position="151"/>
    </location>
</feature>
<organism evidence="5 6">
    <name type="scientific">Candidatus Taylorbacteria bacterium RIFCSPHIGHO2_01_FULL_46_22b</name>
    <dbReference type="NCBI Taxonomy" id="1802301"/>
    <lineage>
        <taxon>Bacteria</taxon>
        <taxon>Candidatus Tayloriibacteriota</taxon>
    </lineage>
</organism>
<feature type="active site" evidence="3">
    <location>
        <position position="17"/>
    </location>
</feature>
<dbReference type="SMART" id="SM00226">
    <property type="entry name" value="LMWPc"/>
    <property type="match status" value="1"/>
</dbReference>
<dbReference type="AlphaFoldDB" id="A0A1G2M3N8"/>
<evidence type="ECO:0000256" key="1">
    <source>
        <dbReference type="ARBA" id="ARBA00011063"/>
    </source>
</evidence>
<dbReference type="PRINTS" id="PR00719">
    <property type="entry name" value="LMWPTPASE"/>
</dbReference>
<keyword evidence="2" id="KW-0378">Hydrolase</keyword>
<dbReference type="Pfam" id="PF01451">
    <property type="entry name" value="LMWPc"/>
    <property type="match status" value="1"/>
</dbReference>
<proteinExistence type="inferred from homology"/>
<accession>A0A1G2M3N8</accession>
<evidence type="ECO:0000256" key="2">
    <source>
        <dbReference type="ARBA" id="ARBA00022801"/>
    </source>
</evidence>
<dbReference type="InterPro" id="IPR036196">
    <property type="entry name" value="Ptyr_pPase_sf"/>
</dbReference>
<comment type="similarity">
    <text evidence="1">Belongs to the low molecular weight phosphotyrosine protein phosphatase family.</text>
</comment>
<sequence>MASKLKVLAVCDGNAFRSPLFAALLLKALEKRKIFAVEVFSAGLKESLKTNRSCSGACEEALAFAARDELDLTAHCRKHISEISHLETFGMVICMDPRHCGHLQAAEVEQRQIWIANESAGGIEDPHGEGPAEHQRCFDLLQREAVIIADHIEIEHFDHAEEV</sequence>
<dbReference type="Proteomes" id="UP000178873">
    <property type="component" value="Unassembled WGS sequence"/>
</dbReference>
<evidence type="ECO:0000259" key="4">
    <source>
        <dbReference type="SMART" id="SM00226"/>
    </source>
</evidence>
<evidence type="ECO:0000313" key="6">
    <source>
        <dbReference type="Proteomes" id="UP000178873"/>
    </source>
</evidence>
<evidence type="ECO:0000313" key="5">
    <source>
        <dbReference type="EMBL" id="OHA17682.1"/>
    </source>
</evidence>
<dbReference type="Gene3D" id="3.40.50.2300">
    <property type="match status" value="1"/>
</dbReference>
<dbReference type="EMBL" id="MHRF01000013">
    <property type="protein sequence ID" value="OHA17682.1"/>
    <property type="molecule type" value="Genomic_DNA"/>
</dbReference>